<feature type="coiled-coil region" evidence="1">
    <location>
        <begin position="384"/>
        <end position="435"/>
    </location>
</feature>
<dbReference type="Pfam" id="PF13558">
    <property type="entry name" value="SbcC_Walker_B"/>
    <property type="match status" value="1"/>
</dbReference>
<evidence type="ECO:0000256" key="1">
    <source>
        <dbReference type="SAM" id="Coils"/>
    </source>
</evidence>
<evidence type="ECO:0000313" key="3">
    <source>
        <dbReference type="EMBL" id="HIW77810.1"/>
    </source>
</evidence>
<sequence length="993" mass="110103">LEEQQKALLWLEGLDRLQAEADRLESQKAGLAARFAAFQPQRERLRRAAKALELAGECAGLAALRAAQEVALRQMEGCLAALPAGERRLANSETALRAATDALNRRKEELRTGMQAVKAARDCDLRLREKDAALLALRRDIAARETALTELEEASRASRERLEAGRSALNALDAELRRTAVDKGLVENLTGLRGRFGLLREQSRLLRDKRLALKDAELRREASARDHAAAIDRRARTEAGLAGLAETLEKRQSALGAALEGHGEAEWRARLMRAGTRKAVLENTGEALLALVKTRETLASTDGRQKAVTEEEAALRARLSALQASHEAGEAEREALEHEMAHLALLRSYEQARLHLTDGEPCPLCGALEHPFATKSVREPDGMRERAEALKQRLRREAETLLALQGKAASLHKEREMLTERRKDAEAEAAAFAARLREGLEALGLPTLEAQDSLSDLSARLRQRHVAETETSARAEAALRRAEALQKEIAAAREAWEGAREALALAERDAQGSVHAKAAAEQEADRLRQEYAALAEQHAEARRMALNETAPYGVAALAPDDLDGLLAELETRRNHWLARTARRETLTRDIARQELETGQRETQLAAAREERDRRRAALLELRAERDALENGRRPLPGGAAPDAEEARLENAVREAEARLEEARRQAEAVRQDLAGLRRQTDMLRQATAERASHMEPLERDFRRRLELAGFADEADYRAACLSEEERERLRQEEQELRTEQTELDARRRDKAAQLAAERRRNVTPLSREQVAASLATLRENARRQQEAIGGIRQKMEENRNLKEACAARAAAIAAQRREYGRWRTLHDLIGSESGKKYRNFVQALTFEIMIDHANRQLQGMSDRYLLIRNTADPLQLDVIDNYQAGEVRSTKNLSGGESFIVSLALALGLSQMASKTVRVDSLFLDEGFGTLDEEALDTALETLAGLQREGKLIGVISHVAALKERIGTQIRVTPVTGGRSVLHGPGCTGSGGR</sequence>
<evidence type="ECO:0000256" key="2">
    <source>
        <dbReference type="SAM" id="MobiDB-lite"/>
    </source>
</evidence>
<feature type="compositionally biased region" description="Basic and acidic residues" evidence="2">
    <location>
        <begin position="731"/>
        <end position="760"/>
    </location>
</feature>
<reference evidence="3" key="2">
    <citation type="submission" date="2021-04" db="EMBL/GenBank/DDBJ databases">
        <authorList>
            <person name="Gilroy R."/>
        </authorList>
    </citation>
    <scope>NUCLEOTIDE SEQUENCE</scope>
    <source>
        <strain evidence="3">ChiSxjej5B17-1746</strain>
    </source>
</reference>
<feature type="region of interest" description="Disordered" evidence="2">
    <location>
        <begin position="731"/>
        <end position="765"/>
    </location>
</feature>
<dbReference type="EMBL" id="DXGI01000056">
    <property type="protein sequence ID" value="HIW77810.1"/>
    <property type="molecule type" value="Genomic_DNA"/>
</dbReference>
<name>A0A9D1QZ19_9BACT</name>
<keyword evidence="3" id="KW-0540">Nuclease</keyword>
<dbReference type="Gene3D" id="3.40.50.300">
    <property type="entry name" value="P-loop containing nucleotide triphosphate hydrolases"/>
    <property type="match status" value="1"/>
</dbReference>
<dbReference type="PANTHER" id="PTHR32114:SF2">
    <property type="entry name" value="ABC TRANSPORTER ABCH.3"/>
    <property type="match status" value="1"/>
</dbReference>
<dbReference type="AlphaFoldDB" id="A0A9D1QZ19"/>
<gene>
    <name evidence="3" type="ORF">H9874_01525</name>
</gene>
<feature type="non-terminal residue" evidence="3">
    <location>
        <position position="1"/>
    </location>
</feature>
<feature type="coiled-coil region" evidence="1">
    <location>
        <begin position="468"/>
        <end position="544"/>
    </location>
</feature>
<accession>A0A9D1QZ19</accession>
<dbReference type="PANTHER" id="PTHR32114">
    <property type="entry name" value="ABC TRANSPORTER ABCH.3"/>
    <property type="match status" value="1"/>
</dbReference>
<dbReference type="SUPFAM" id="SSF52540">
    <property type="entry name" value="P-loop containing nucleoside triphosphate hydrolases"/>
    <property type="match status" value="1"/>
</dbReference>
<comment type="caution">
    <text evidence="3">The sequence shown here is derived from an EMBL/GenBank/DDBJ whole genome shotgun (WGS) entry which is preliminary data.</text>
</comment>
<keyword evidence="3" id="KW-0378">Hydrolase</keyword>
<keyword evidence="1" id="KW-0175">Coiled coil</keyword>
<protein>
    <submittedName>
        <fullName evidence="3">Exonuclease SbcC</fullName>
    </submittedName>
</protein>
<organism evidence="3 4">
    <name type="scientific">Candidatus Bilophila faecipullorum</name>
    <dbReference type="NCBI Taxonomy" id="2838482"/>
    <lineage>
        <taxon>Bacteria</taxon>
        <taxon>Pseudomonadati</taxon>
        <taxon>Thermodesulfobacteriota</taxon>
        <taxon>Desulfovibrionia</taxon>
        <taxon>Desulfovibrionales</taxon>
        <taxon>Desulfovibrionaceae</taxon>
        <taxon>Bilophila</taxon>
    </lineage>
</organism>
<evidence type="ECO:0000313" key="4">
    <source>
        <dbReference type="Proteomes" id="UP000824264"/>
    </source>
</evidence>
<dbReference type="GO" id="GO:0004527">
    <property type="term" value="F:exonuclease activity"/>
    <property type="evidence" value="ECO:0007669"/>
    <property type="project" value="UniProtKB-KW"/>
</dbReference>
<feature type="coiled-coil region" evidence="1">
    <location>
        <begin position="604"/>
        <end position="686"/>
    </location>
</feature>
<dbReference type="InterPro" id="IPR027417">
    <property type="entry name" value="P-loop_NTPase"/>
</dbReference>
<dbReference type="Proteomes" id="UP000824264">
    <property type="component" value="Unassembled WGS sequence"/>
</dbReference>
<keyword evidence="3" id="KW-0269">Exonuclease</keyword>
<proteinExistence type="predicted"/>
<reference evidence="3" key="1">
    <citation type="journal article" date="2021" name="PeerJ">
        <title>Extensive microbial diversity within the chicken gut microbiome revealed by metagenomics and culture.</title>
        <authorList>
            <person name="Gilroy R."/>
            <person name="Ravi A."/>
            <person name="Getino M."/>
            <person name="Pursley I."/>
            <person name="Horton D.L."/>
            <person name="Alikhan N.F."/>
            <person name="Baker D."/>
            <person name="Gharbi K."/>
            <person name="Hall N."/>
            <person name="Watson M."/>
            <person name="Adriaenssens E.M."/>
            <person name="Foster-Nyarko E."/>
            <person name="Jarju S."/>
            <person name="Secka A."/>
            <person name="Antonio M."/>
            <person name="Oren A."/>
            <person name="Chaudhuri R.R."/>
            <person name="La Ragione R."/>
            <person name="Hildebrand F."/>
            <person name="Pallen M.J."/>
        </authorList>
    </citation>
    <scope>NUCLEOTIDE SEQUENCE</scope>
    <source>
        <strain evidence="3">ChiSxjej5B17-1746</strain>
    </source>
</reference>